<evidence type="ECO:0000256" key="1">
    <source>
        <dbReference type="SAM" id="MobiDB-lite"/>
    </source>
</evidence>
<dbReference type="EMBL" id="JASNQZ010000007">
    <property type="protein sequence ID" value="KAL0955337.1"/>
    <property type="molecule type" value="Genomic_DNA"/>
</dbReference>
<evidence type="ECO:0000313" key="3">
    <source>
        <dbReference type="Proteomes" id="UP001556367"/>
    </source>
</evidence>
<sequence>MRSIYKAPKRWWEQRCHSLISSLSLSDYTVASSSSARVATDKLASSPEESLQSDSVFAGSPGETVNPATDQSGTRNPWKPPLNFVIEHPHPSIRSNGLNPSSYNPESPILGLKVYTSKSTPVVVNAQLRNITAQDGWHTVTL</sequence>
<accession>A0ABR3JIU5</accession>
<evidence type="ECO:0000313" key="2">
    <source>
        <dbReference type="EMBL" id="KAL0955337.1"/>
    </source>
</evidence>
<organism evidence="2 3">
    <name type="scientific">Hohenbuehelia grisea</name>
    <dbReference type="NCBI Taxonomy" id="104357"/>
    <lineage>
        <taxon>Eukaryota</taxon>
        <taxon>Fungi</taxon>
        <taxon>Dikarya</taxon>
        <taxon>Basidiomycota</taxon>
        <taxon>Agaricomycotina</taxon>
        <taxon>Agaricomycetes</taxon>
        <taxon>Agaricomycetidae</taxon>
        <taxon>Agaricales</taxon>
        <taxon>Pleurotineae</taxon>
        <taxon>Pleurotaceae</taxon>
        <taxon>Hohenbuehelia</taxon>
    </lineage>
</organism>
<comment type="caution">
    <text evidence="2">The sequence shown here is derived from an EMBL/GenBank/DDBJ whole genome shotgun (WGS) entry which is preliminary data.</text>
</comment>
<reference evidence="3" key="1">
    <citation type="submission" date="2024-06" db="EMBL/GenBank/DDBJ databases">
        <title>Multi-omics analyses provide insights into the biosynthesis of the anticancer antibiotic pleurotin in Hohenbuehelia grisea.</title>
        <authorList>
            <person name="Weaver J.A."/>
            <person name="Alberti F."/>
        </authorList>
    </citation>
    <scope>NUCLEOTIDE SEQUENCE [LARGE SCALE GENOMIC DNA]</scope>
    <source>
        <strain evidence="3">T-177</strain>
    </source>
</reference>
<keyword evidence="3" id="KW-1185">Reference proteome</keyword>
<feature type="compositionally biased region" description="Polar residues" evidence="1">
    <location>
        <begin position="66"/>
        <end position="75"/>
    </location>
</feature>
<dbReference type="Proteomes" id="UP001556367">
    <property type="component" value="Unassembled WGS sequence"/>
</dbReference>
<protein>
    <submittedName>
        <fullName evidence="2">Uncharacterized protein</fullName>
    </submittedName>
</protein>
<proteinExistence type="predicted"/>
<feature type="region of interest" description="Disordered" evidence="1">
    <location>
        <begin position="36"/>
        <end position="84"/>
    </location>
</feature>
<name>A0ABR3JIU5_9AGAR</name>
<gene>
    <name evidence="2" type="ORF">HGRIS_004220</name>
</gene>